<dbReference type="InterPro" id="IPR037004">
    <property type="entry name" value="Exonuc_VII_ssu_sf"/>
</dbReference>
<keyword evidence="3 6" id="KW-0540">Nuclease</keyword>
<keyword evidence="2 6" id="KW-0963">Cytoplasm</keyword>
<dbReference type="PATRIC" id="fig|1121326.3.peg.1244"/>
<name>A0A162URP6_9CLOT</name>
<dbReference type="Pfam" id="PF02609">
    <property type="entry name" value="Exonuc_VII_S"/>
    <property type="match status" value="1"/>
</dbReference>
<dbReference type="STRING" id="1121326.CLMAG_12760"/>
<keyword evidence="7" id="KW-0175">Coiled coil</keyword>
<dbReference type="OrthoDB" id="1924430at2"/>
<dbReference type="PANTHER" id="PTHR34137:SF1">
    <property type="entry name" value="EXODEOXYRIBONUCLEASE 7 SMALL SUBUNIT"/>
    <property type="match status" value="1"/>
</dbReference>
<gene>
    <name evidence="6 8" type="primary">xseB</name>
    <name evidence="8" type="ORF">CLMAG_12760</name>
</gene>
<comment type="similarity">
    <text evidence="1 6">Belongs to the XseB family.</text>
</comment>
<comment type="subcellular location">
    <subcellularLocation>
        <location evidence="6">Cytoplasm</location>
    </subcellularLocation>
</comment>
<organism evidence="8 9">
    <name type="scientific">Clostridium magnum DSM 2767</name>
    <dbReference type="NCBI Taxonomy" id="1121326"/>
    <lineage>
        <taxon>Bacteria</taxon>
        <taxon>Bacillati</taxon>
        <taxon>Bacillota</taxon>
        <taxon>Clostridia</taxon>
        <taxon>Eubacteriales</taxon>
        <taxon>Clostridiaceae</taxon>
        <taxon>Clostridium</taxon>
    </lineage>
</organism>
<dbReference type="GO" id="GO:0006308">
    <property type="term" value="P:DNA catabolic process"/>
    <property type="evidence" value="ECO:0007669"/>
    <property type="project" value="UniProtKB-UniRule"/>
</dbReference>
<keyword evidence="5 6" id="KW-0269">Exonuclease</keyword>
<dbReference type="Gene3D" id="1.10.287.1040">
    <property type="entry name" value="Exonuclease VII, small subunit"/>
    <property type="match status" value="1"/>
</dbReference>
<protein>
    <recommendedName>
        <fullName evidence="6">Exodeoxyribonuclease 7 small subunit</fullName>
        <ecNumber evidence="6">3.1.11.6</ecNumber>
    </recommendedName>
    <alternativeName>
        <fullName evidence="6">Exodeoxyribonuclease VII small subunit</fullName>
        <shortName evidence="6">Exonuclease VII small subunit</shortName>
    </alternativeName>
</protein>
<dbReference type="GO" id="GO:0005829">
    <property type="term" value="C:cytosol"/>
    <property type="evidence" value="ECO:0007669"/>
    <property type="project" value="TreeGrafter"/>
</dbReference>
<proteinExistence type="inferred from homology"/>
<dbReference type="NCBIfam" id="TIGR01280">
    <property type="entry name" value="xseB"/>
    <property type="match status" value="1"/>
</dbReference>
<evidence type="ECO:0000256" key="7">
    <source>
        <dbReference type="SAM" id="Coils"/>
    </source>
</evidence>
<dbReference type="GO" id="GO:0009318">
    <property type="term" value="C:exodeoxyribonuclease VII complex"/>
    <property type="evidence" value="ECO:0007669"/>
    <property type="project" value="UniProtKB-UniRule"/>
</dbReference>
<evidence type="ECO:0000256" key="1">
    <source>
        <dbReference type="ARBA" id="ARBA00009998"/>
    </source>
</evidence>
<comment type="catalytic activity">
    <reaction evidence="6">
        <text>Exonucleolytic cleavage in either 5'- to 3'- or 3'- to 5'-direction to yield nucleoside 5'-phosphates.</text>
        <dbReference type="EC" id="3.1.11.6"/>
    </reaction>
</comment>
<reference evidence="8 9" key="1">
    <citation type="submission" date="2016-04" db="EMBL/GenBank/DDBJ databases">
        <title>Genome sequence of Clostridium magnum DSM 2767.</title>
        <authorList>
            <person name="Poehlein A."/>
            <person name="Uhlig R."/>
            <person name="Fischer R."/>
            <person name="Bahl H."/>
            <person name="Daniel R."/>
        </authorList>
    </citation>
    <scope>NUCLEOTIDE SEQUENCE [LARGE SCALE GENOMIC DNA]</scope>
    <source>
        <strain evidence="8 9">DSM 2767</strain>
    </source>
</reference>
<dbReference type="GO" id="GO:0008855">
    <property type="term" value="F:exodeoxyribonuclease VII activity"/>
    <property type="evidence" value="ECO:0007669"/>
    <property type="project" value="UniProtKB-UniRule"/>
</dbReference>
<accession>A0A162URP6</accession>
<comment type="function">
    <text evidence="6">Bidirectionally degrades single-stranded DNA into large acid-insoluble oligonucleotides, which are then degraded further into small acid-soluble oligonucleotides.</text>
</comment>
<dbReference type="AlphaFoldDB" id="A0A162URP6"/>
<dbReference type="EMBL" id="LWAE01000001">
    <property type="protein sequence ID" value="KZL94223.1"/>
    <property type="molecule type" value="Genomic_DNA"/>
</dbReference>
<dbReference type="PANTHER" id="PTHR34137">
    <property type="entry name" value="EXODEOXYRIBONUCLEASE 7 SMALL SUBUNIT"/>
    <property type="match status" value="1"/>
</dbReference>
<comment type="subunit">
    <text evidence="6">Heterooligomer composed of large and small subunits.</text>
</comment>
<keyword evidence="4 6" id="KW-0378">Hydrolase</keyword>
<feature type="coiled-coil region" evidence="7">
    <location>
        <begin position="5"/>
        <end position="63"/>
    </location>
</feature>
<dbReference type="EC" id="3.1.11.6" evidence="6"/>
<dbReference type="SUPFAM" id="SSF116842">
    <property type="entry name" value="XseB-like"/>
    <property type="match status" value="1"/>
</dbReference>
<dbReference type="Proteomes" id="UP000076603">
    <property type="component" value="Unassembled WGS sequence"/>
</dbReference>
<evidence type="ECO:0000256" key="5">
    <source>
        <dbReference type="ARBA" id="ARBA00022839"/>
    </source>
</evidence>
<dbReference type="HAMAP" id="MF_00337">
    <property type="entry name" value="Exonuc_7_S"/>
    <property type="match status" value="1"/>
</dbReference>
<comment type="caution">
    <text evidence="8">The sequence shown here is derived from an EMBL/GenBank/DDBJ whole genome shotgun (WGS) entry which is preliminary data.</text>
</comment>
<evidence type="ECO:0000256" key="4">
    <source>
        <dbReference type="ARBA" id="ARBA00022801"/>
    </source>
</evidence>
<evidence type="ECO:0000313" key="8">
    <source>
        <dbReference type="EMBL" id="KZL94223.1"/>
    </source>
</evidence>
<sequence length="72" mass="8515">MPRKSESYENMMEKLEEIVNIMDNRELSLEESMKKYEEGIKLCNKLYKTLNEAEGKIKLLTDDGEKDFHAEL</sequence>
<evidence type="ECO:0000256" key="2">
    <source>
        <dbReference type="ARBA" id="ARBA00022490"/>
    </source>
</evidence>
<dbReference type="RefSeq" id="WP_066619424.1">
    <property type="nucleotide sequence ID" value="NZ_FQXL01000009.1"/>
</dbReference>
<dbReference type="NCBIfam" id="NF002140">
    <property type="entry name" value="PRK00977.1-4"/>
    <property type="match status" value="1"/>
</dbReference>
<evidence type="ECO:0000256" key="3">
    <source>
        <dbReference type="ARBA" id="ARBA00022722"/>
    </source>
</evidence>
<evidence type="ECO:0000256" key="6">
    <source>
        <dbReference type="HAMAP-Rule" id="MF_00337"/>
    </source>
</evidence>
<keyword evidence="9" id="KW-1185">Reference proteome</keyword>
<dbReference type="PIRSF" id="PIRSF006488">
    <property type="entry name" value="Exonuc_VII_S"/>
    <property type="match status" value="1"/>
</dbReference>
<dbReference type="InterPro" id="IPR003761">
    <property type="entry name" value="Exonuc_VII_S"/>
</dbReference>
<evidence type="ECO:0000313" key="9">
    <source>
        <dbReference type="Proteomes" id="UP000076603"/>
    </source>
</evidence>